<dbReference type="InterPro" id="IPR013583">
    <property type="entry name" value="MCTP_C"/>
</dbReference>
<dbReference type="PANTHER" id="PTHR31425">
    <property type="entry name" value="PHOSPHORIBOSYLANTHRANILATE TRANSFERASE ISOFORM 1"/>
    <property type="match status" value="1"/>
</dbReference>
<dbReference type="Pfam" id="PF08372">
    <property type="entry name" value="PRT_C"/>
    <property type="match status" value="1"/>
</dbReference>
<feature type="transmembrane region" description="Helical" evidence="5">
    <location>
        <begin position="383"/>
        <end position="405"/>
    </location>
</feature>
<gene>
    <name evidence="7" type="ORF">CYMTET_14370</name>
</gene>
<keyword evidence="5" id="KW-0812">Transmembrane</keyword>
<evidence type="ECO:0000256" key="2">
    <source>
        <dbReference type="ARBA" id="ARBA00022737"/>
    </source>
</evidence>
<evidence type="ECO:0000256" key="1">
    <source>
        <dbReference type="ARBA" id="ARBA00004370"/>
    </source>
</evidence>
<keyword evidence="2" id="KW-0677">Repeat</keyword>
<keyword evidence="5" id="KW-1133">Transmembrane helix</keyword>
<evidence type="ECO:0000256" key="3">
    <source>
        <dbReference type="ARBA" id="ARBA00023136"/>
    </source>
</evidence>
<dbReference type="EMBL" id="LGRX02006005">
    <property type="protein sequence ID" value="KAK3277634.1"/>
    <property type="molecule type" value="Genomic_DNA"/>
</dbReference>
<evidence type="ECO:0000259" key="6">
    <source>
        <dbReference type="Pfam" id="PF08372"/>
    </source>
</evidence>
<dbReference type="Proteomes" id="UP001190700">
    <property type="component" value="Unassembled WGS sequence"/>
</dbReference>
<dbReference type="PANTHER" id="PTHR31425:SF50">
    <property type="entry name" value="FT-INTERACTING PROTEIN 3-RELATED"/>
    <property type="match status" value="1"/>
</dbReference>
<dbReference type="SUPFAM" id="SSF49562">
    <property type="entry name" value="C2 domain (Calcium/lipid-binding domain, CaLB)"/>
    <property type="match status" value="1"/>
</dbReference>
<evidence type="ECO:0000313" key="7">
    <source>
        <dbReference type="EMBL" id="KAK3277634.1"/>
    </source>
</evidence>
<comment type="subcellular location">
    <subcellularLocation>
        <location evidence="1">Membrane</location>
    </subcellularLocation>
</comment>
<sequence length="449" mass="50573">MVVFQSVDQQALARLQTERTKEPKWDERLVFPVHDTSSTFVLAVFNMSKSSNRLAATRMRRAVPWSAYGDGEHATWACLTRDEGACHVGLPYERCGSITHVESTYEIGSGNQRYAKRVNLHKITSEGKLVNYGALNIALTFKYTTGQSMDMMGRYLEPPLPPKNFWHPLPGTHGLRMETRRKEIIAESLSQSNPPILYDLCMEVLDGKESTFDMRVLKAHLARLNKCISYMAPLGDNFALAQSWKNPFFSTIVNCVTLVLIFNAHVIPPLMLLWMLVIGLRNYPKRFEVQMDFIGIDPDLSMGLSEEEVAKAKRKAEKTGEEEEEDEAGELTDSSLNPFASLQKQYNEMMEVASSIQIKLDGASTQMEQAFGMLQWLDPRCTGMILFGCFMGCVVLSTFFVLNAFRMQVGFAALAMIFLKPPGVTDPSPSPPENMIARVPTRRDRILIT</sequence>
<evidence type="ECO:0000256" key="4">
    <source>
        <dbReference type="SAM" id="MobiDB-lite"/>
    </source>
</evidence>
<dbReference type="AlphaFoldDB" id="A0AAE0GG84"/>
<name>A0AAE0GG84_9CHLO</name>
<reference evidence="7 8" key="1">
    <citation type="journal article" date="2015" name="Genome Biol. Evol.">
        <title>Comparative Genomics of a Bacterivorous Green Alga Reveals Evolutionary Causalities and Consequences of Phago-Mixotrophic Mode of Nutrition.</title>
        <authorList>
            <person name="Burns J.A."/>
            <person name="Paasch A."/>
            <person name="Narechania A."/>
            <person name="Kim E."/>
        </authorList>
    </citation>
    <scope>NUCLEOTIDE SEQUENCE [LARGE SCALE GENOMIC DNA]</scope>
    <source>
        <strain evidence="7 8">PLY_AMNH</strain>
    </source>
</reference>
<dbReference type="GO" id="GO:0016020">
    <property type="term" value="C:membrane"/>
    <property type="evidence" value="ECO:0007669"/>
    <property type="project" value="UniProtKB-SubCell"/>
</dbReference>
<accession>A0AAE0GG84</accession>
<keyword evidence="8" id="KW-1185">Reference proteome</keyword>
<feature type="transmembrane region" description="Helical" evidence="5">
    <location>
        <begin position="256"/>
        <end position="277"/>
    </location>
</feature>
<dbReference type="InterPro" id="IPR035892">
    <property type="entry name" value="C2_domain_sf"/>
</dbReference>
<feature type="compositionally biased region" description="Acidic residues" evidence="4">
    <location>
        <begin position="320"/>
        <end position="330"/>
    </location>
</feature>
<feature type="region of interest" description="Disordered" evidence="4">
    <location>
        <begin position="311"/>
        <end position="332"/>
    </location>
</feature>
<comment type="caution">
    <text evidence="7">The sequence shown here is derived from an EMBL/GenBank/DDBJ whole genome shotgun (WGS) entry which is preliminary data.</text>
</comment>
<keyword evidence="3 5" id="KW-0472">Membrane</keyword>
<feature type="domain" description="Multiple C2" evidence="6">
    <location>
        <begin position="316"/>
        <end position="447"/>
    </location>
</feature>
<protein>
    <recommendedName>
        <fullName evidence="6">Multiple C2 domain-containing protein</fullName>
    </recommendedName>
</protein>
<evidence type="ECO:0000256" key="5">
    <source>
        <dbReference type="SAM" id="Phobius"/>
    </source>
</evidence>
<evidence type="ECO:0000313" key="8">
    <source>
        <dbReference type="Proteomes" id="UP001190700"/>
    </source>
</evidence>
<organism evidence="7 8">
    <name type="scientific">Cymbomonas tetramitiformis</name>
    <dbReference type="NCBI Taxonomy" id="36881"/>
    <lineage>
        <taxon>Eukaryota</taxon>
        <taxon>Viridiplantae</taxon>
        <taxon>Chlorophyta</taxon>
        <taxon>Pyramimonadophyceae</taxon>
        <taxon>Pyramimonadales</taxon>
        <taxon>Pyramimonadaceae</taxon>
        <taxon>Cymbomonas</taxon>
    </lineage>
</organism>
<dbReference type="InterPro" id="IPR047259">
    <property type="entry name" value="QUIRKY-like"/>
</dbReference>
<proteinExistence type="predicted"/>